<gene>
    <name evidence="1" type="ORF">CEE37_10045</name>
</gene>
<dbReference type="AlphaFoldDB" id="A0A532UYW4"/>
<evidence type="ECO:0000313" key="1">
    <source>
        <dbReference type="EMBL" id="TKJ40069.1"/>
    </source>
</evidence>
<accession>A0A532UYW4</accession>
<dbReference type="EMBL" id="NJBN01000006">
    <property type="protein sequence ID" value="TKJ40069.1"/>
    <property type="molecule type" value="Genomic_DNA"/>
</dbReference>
<comment type="caution">
    <text evidence="1">The sequence shown here is derived from an EMBL/GenBank/DDBJ whole genome shotgun (WGS) entry which is preliminary data.</text>
</comment>
<protein>
    <submittedName>
        <fullName evidence="1">Uncharacterized protein</fullName>
    </submittedName>
</protein>
<evidence type="ECO:0000313" key="2">
    <source>
        <dbReference type="Proteomes" id="UP000319619"/>
    </source>
</evidence>
<name>A0A532UYW4_UNCL8</name>
<sequence>MITLRPVRTSDINAIVSLSNRRLWQQHTGVDEWPTDPVKKTKMLPWERLTMYQKYLNGGVWCDPSMYKNHFNWLTRNGGFVLGAEETEGVMKRLVAFCEIWCAEEPSPIGKTGSVTIIQADTTFTEDPIPKLYAFAKKEVRSRGFSTLAICPFSSRALAANLDDSRWELLALNRKYRISRSELSPSELPHSVTDIPHSDLPMGDLLSLDQSFVPSYLWASLWEEFEQIPEMRGSMQRSQVRKVTIEKSGQSINAVLWIWTLGDLEDYWRLGIWVSPEKRDDQELMYDLVRIAAQVWDEEIPGFELCVDEENGSFLVNRQFKLDEEIPAEPRFYTAV</sequence>
<reference evidence="1 2" key="1">
    <citation type="submission" date="2017-06" db="EMBL/GenBank/DDBJ databases">
        <title>Novel microbial phyla capable of carbon fixation and sulfur reduction in deep-sea sediments.</title>
        <authorList>
            <person name="Huang J."/>
            <person name="Baker B."/>
            <person name="Wang Y."/>
        </authorList>
    </citation>
    <scope>NUCLEOTIDE SEQUENCE [LARGE SCALE GENOMIC DNA]</scope>
    <source>
        <strain evidence="1">B3_LCP</strain>
    </source>
</reference>
<dbReference type="SUPFAM" id="SSF55729">
    <property type="entry name" value="Acyl-CoA N-acyltransferases (Nat)"/>
    <property type="match status" value="1"/>
</dbReference>
<dbReference type="InterPro" id="IPR016181">
    <property type="entry name" value="Acyl_CoA_acyltransferase"/>
</dbReference>
<dbReference type="Proteomes" id="UP000319619">
    <property type="component" value="Unassembled WGS sequence"/>
</dbReference>
<proteinExistence type="predicted"/>
<organism evidence="1 2">
    <name type="scientific">candidate division LCP-89 bacterium B3_LCP</name>
    <dbReference type="NCBI Taxonomy" id="2012998"/>
    <lineage>
        <taxon>Bacteria</taxon>
        <taxon>Pseudomonadati</taxon>
        <taxon>Bacteria division LCP-89</taxon>
    </lineage>
</organism>